<feature type="domain" description="Glutamyl-tRNA amidotransferase complex subunit Gta3" evidence="1">
    <location>
        <begin position="72"/>
        <end position="125"/>
    </location>
</feature>
<dbReference type="GO" id="GO:0030956">
    <property type="term" value="C:glutamyl-tRNA(Gln) amidotransferase complex"/>
    <property type="evidence" value="ECO:0007669"/>
    <property type="project" value="TreeGrafter"/>
</dbReference>
<dbReference type="Pfam" id="PF20978">
    <property type="entry name" value="Gta3"/>
    <property type="match status" value="1"/>
</dbReference>
<dbReference type="InterPro" id="IPR003837">
    <property type="entry name" value="GatC"/>
</dbReference>
<dbReference type="SUPFAM" id="SSF141000">
    <property type="entry name" value="Glu-tRNAGln amidotransferase C subunit"/>
    <property type="match status" value="1"/>
</dbReference>
<dbReference type="AlphaFoldDB" id="A0AAN7TES0"/>
<dbReference type="GO" id="GO:0070681">
    <property type="term" value="P:glutaminyl-tRNAGln biosynthesis via transamidation"/>
    <property type="evidence" value="ECO:0007669"/>
    <property type="project" value="TreeGrafter"/>
</dbReference>
<dbReference type="PANTHER" id="PTHR15004">
    <property type="entry name" value="GLUTAMYL-TRNA(GLN) AMIDOTRANSFERASE SUBUNIT C, MITOCHONDRIAL"/>
    <property type="match status" value="1"/>
</dbReference>
<evidence type="ECO:0000313" key="3">
    <source>
        <dbReference type="Proteomes" id="UP001310890"/>
    </source>
</evidence>
<proteinExistence type="predicted"/>
<organism evidence="2 3">
    <name type="scientific">Meristemomyces frigidus</name>
    <dbReference type="NCBI Taxonomy" id="1508187"/>
    <lineage>
        <taxon>Eukaryota</taxon>
        <taxon>Fungi</taxon>
        <taxon>Dikarya</taxon>
        <taxon>Ascomycota</taxon>
        <taxon>Pezizomycotina</taxon>
        <taxon>Dothideomycetes</taxon>
        <taxon>Dothideomycetidae</taxon>
        <taxon>Mycosphaerellales</taxon>
        <taxon>Teratosphaeriaceae</taxon>
        <taxon>Meristemomyces</taxon>
    </lineage>
</organism>
<reference evidence="2" key="1">
    <citation type="submission" date="2023-08" db="EMBL/GenBank/DDBJ databases">
        <title>Black Yeasts Isolated from many extreme environments.</title>
        <authorList>
            <person name="Coleine C."/>
            <person name="Stajich J.E."/>
            <person name="Selbmann L."/>
        </authorList>
    </citation>
    <scope>NUCLEOTIDE SEQUENCE</scope>
    <source>
        <strain evidence="2">CCFEE 5401</strain>
    </source>
</reference>
<name>A0AAN7TES0_9PEZI</name>
<dbReference type="PANTHER" id="PTHR15004:SF0">
    <property type="entry name" value="GLUTAMYL-TRNA(GLN) AMIDOTRANSFERASE SUBUNIT C, MITOCHONDRIAL"/>
    <property type="match status" value="1"/>
</dbReference>
<evidence type="ECO:0000259" key="1">
    <source>
        <dbReference type="Pfam" id="PF20978"/>
    </source>
</evidence>
<dbReference type="InterPro" id="IPR049545">
    <property type="entry name" value="Gta3_dom"/>
</dbReference>
<dbReference type="GO" id="GO:0005739">
    <property type="term" value="C:mitochondrion"/>
    <property type="evidence" value="ECO:0007669"/>
    <property type="project" value="TreeGrafter"/>
</dbReference>
<accession>A0AAN7TES0</accession>
<dbReference type="GO" id="GO:0006450">
    <property type="term" value="P:regulation of translational fidelity"/>
    <property type="evidence" value="ECO:0007669"/>
    <property type="project" value="InterPro"/>
</dbReference>
<sequence>MLQITRRTMLAAERWVLLSPRARSISIPATPPKPPPVARDSNGHIDIPTLLSTPTWSVASLLPPKDKTEHLPEISSKQLHHLLRLSALPPPSSPEEEKRMLATLSSQVHFVKAIQNIDTTGIEPLQSLRDETAEGEKASELGLEALRSALEMEEGRGSEKRRRIRRRKTEVGERIEGEEWDVLGTAGRKTGRYFVVEGGAKS</sequence>
<comment type="caution">
    <text evidence="2">The sequence shown here is derived from an EMBL/GenBank/DDBJ whole genome shotgun (WGS) entry which is preliminary data.</text>
</comment>
<dbReference type="GO" id="GO:0032543">
    <property type="term" value="P:mitochondrial translation"/>
    <property type="evidence" value="ECO:0007669"/>
    <property type="project" value="TreeGrafter"/>
</dbReference>
<dbReference type="InterPro" id="IPR036113">
    <property type="entry name" value="Asp/Glu-ADT_sf_sub_c"/>
</dbReference>
<dbReference type="EMBL" id="JAVRRL010000033">
    <property type="protein sequence ID" value="KAK5112152.1"/>
    <property type="molecule type" value="Genomic_DNA"/>
</dbReference>
<gene>
    <name evidence="2" type="ORF">LTR62_004495</name>
</gene>
<evidence type="ECO:0000313" key="2">
    <source>
        <dbReference type="EMBL" id="KAK5112152.1"/>
    </source>
</evidence>
<protein>
    <recommendedName>
        <fullName evidence="1">Glutamyl-tRNA amidotransferase complex subunit Gta3 domain-containing protein</fullName>
    </recommendedName>
</protein>
<dbReference type="Proteomes" id="UP001310890">
    <property type="component" value="Unassembled WGS sequence"/>
</dbReference>